<sequence>MSNRNTGSDIKTRQRRNNLYFRLVEKNKAKKMIRVPPFGIIQEIDTDKKMGQIQQEITGIFRLYIVIGMISDHQIVVKKDVQESSEDEITEEMEIEVIITEIIAPQTQIKILTATIFLMSLHGLQLHKFQQHYRIRLFLTFLKDTLVVQLPNW</sequence>
<accession>A0A5J4WAZ9</accession>
<reference evidence="1 2" key="1">
    <citation type="submission" date="2019-03" db="EMBL/GenBank/DDBJ databases">
        <title>Single cell metagenomics reveals metabolic interactions within the superorganism composed of flagellate Streblomastix strix and complex community of Bacteroidetes bacteria on its surface.</title>
        <authorList>
            <person name="Treitli S.C."/>
            <person name="Kolisko M."/>
            <person name="Husnik F."/>
            <person name="Keeling P."/>
            <person name="Hampl V."/>
        </authorList>
    </citation>
    <scope>NUCLEOTIDE SEQUENCE [LARGE SCALE GENOMIC DNA]</scope>
    <source>
        <strain evidence="1">ST1C</strain>
    </source>
</reference>
<evidence type="ECO:0000313" key="1">
    <source>
        <dbReference type="EMBL" id="KAA6391960.1"/>
    </source>
</evidence>
<organism evidence="1 2">
    <name type="scientific">Streblomastix strix</name>
    <dbReference type="NCBI Taxonomy" id="222440"/>
    <lineage>
        <taxon>Eukaryota</taxon>
        <taxon>Metamonada</taxon>
        <taxon>Preaxostyla</taxon>
        <taxon>Oxymonadida</taxon>
        <taxon>Streblomastigidae</taxon>
        <taxon>Streblomastix</taxon>
    </lineage>
</organism>
<dbReference type="Proteomes" id="UP000324800">
    <property type="component" value="Unassembled WGS sequence"/>
</dbReference>
<dbReference type="AlphaFoldDB" id="A0A5J4WAZ9"/>
<comment type="caution">
    <text evidence="1">The sequence shown here is derived from an EMBL/GenBank/DDBJ whole genome shotgun (WGS) entry which is preliminary data.</text>
</comment>
<evidence type="ECO:0000313" key="2">
    <source>
        <dbReference type="Proteomes" id="UP000324800"/>
    </source>
</evidence>
<dbReference type="EMBL" id="SNRW01002706">
    <property type="protein sequence ID" value="KAA6391960.1"/>
    <property type="molecule type" value="Genomic_DNA"/>
</dbReference>
<protein>
    <submittedName>
        <fullName evidence="1">Uncharacterized protein</fullName>
    </submittedName>
</protein>
<name>A0A5J4WAZ9_9EUKA</name>
<gene>
    <name evidence="1" type="ORF">EZS28_012516</name>
</gene>
<proteinExistence type="predicted"/>